<evidence type="ECO:0000259" key="1">
    <source>
        <dbReference type="Pfam" id="PF08662"/>
    </source>
</evidence>
<dbReference type="InterPro" id="IPR013979">
    <property type="entry name" value="TIF_beta_prop-like"/>
</dbReference>
<dbReference type="SUPFAM" id="SSF82171">
    <property type="entry name" value="DPP6 N-terminal domain-like"/>
    <property type="match status" value="1"/>
</dbReference>
<proteinExistence type="predicted"/>
<dbReference type="Pfam" id="PF08662">
    <property type="entry name" value="eIF2A"/>
    <property type="match status" value="1"/>
</dbReference>
<evidence type="ECO:0000313" key="2">
    <source>
        <dbReference type="EMBL" id="BAM62593.1"/>
    </source>
</evidence>
<name>K0J3T2_9ZZZZ</name>
<reference evidence="2" key="1">
    <citation type="submission" date="2012-09" db="EMBL/GenBank/DDBJ databases">
        <authorList>
            <person name="Elsaied H.E."/>
            <person name="Maruyama A."/>
        </authorList>
    </citation>
    <scope>NUCLEOTIDE SEQUENCE</scope>
</reference>
<organism evidence="2">
    <name type="scientific">uncultured microorganism</name>
    <dbReference type="NCBI Taxonomy" id="358574"/>
    <lineage>
        <taxon>unclassified sequences</taxon>
        <taxon>environmental samples</taxon>
    </lineage>
</organism>
<accession>K0J3T2</accession>
<dbReference type="AlphaFoldDB" id="K0J3T2"/>
<sequence length="321" mass="35382">MTFRTVGKLLFIATASINVALSLSRCSIDQMTAYSWVDELTAVKEFTIYDVARSPGGNDIAMVGYHGSVGQDILIYNIERNDVRSLIGEKDAFLANTVTWSPDGEYLTVSGGYWTDQTKNGIWLVPVSGKPPTFLADGTDSAWSPDGNMIAIGDNLSLESQLKVLDVRNGEERILLNVPKDRTMGGIHPEWSPTSDVIAFTVEEHISNKQARINLAYLLDLNGLEPKRLFTEQKWVDDVSWFPEGNWLVLMIRSSERGGVYFAPAEGSCFKRLLPGGSTGSYVDVSPDGDQLIVNRFGTPYIVNLREAAMEGKITFPLSCP</sequence>
<dbReference type="Gene3D" id="2.120.10.30">
    <property type="entry name" value="TolB, C-terminal domain"/>
    <property type="match status" value="2"/>
</dbReference>
<protein>
    <submittedName>
        <fullName evidence="2">WD40 domain protein beta propeller</fullName>
    </submittedName>
</protein>
<dbReference type="EMBL" id="AB750533">
    <property type="protein sequence ID" value="BAM62593.1"/>
    <property type="molecule type" value="Genomic_DNA"/>
</dbReference>
<reference evidence="2" key="2">
    <citation type="journal article" date="2014" name="FEMS Microbiol. Ecol.">
        <title>Novel integrons and gene cassettes from a Cascadian submarine gas-hydrate-bearing core.</title>
        <authorList>
            <person name="Elsaied H."/>
            <person name="Stokes H.W."/>
            <person name="Yoshioka H."/>
            <person name="Mitani Y."/>
            <person name="Maruyama A."/>
        </authorList>
    </citation>
    <scope>NUCLEOTIDE SEQUENCE</scope>
</reference>
<dbReference type="PANTHER" id="PTHR36842:SF1">
    <property type="entry name" value="PROTEIN TOLB"/>
    <property type="match status" value="1"/>
</dbReference>
<dbReference type="InterPro" id="IPR011042">
    <property type="entry name" value="6-blade_b-propeller_TolB-like"/>
</dbReference>
<feature type="domain" description="Translation initiation factor beta propellor-like" evidence="1">
    <location>
        <begin position="48"/>
        <end position="130"/>
    </location>
</feature>
<dbReference type="PANTHER" id="PTHR36842">
    <property type="entry name" value="PROTEIN TOLB HOMOLOG"/>
    <property type="match status" value="1"/>
</dbReference>